<evidence type="ECO:0000256" key="2">
    <source>
        <dbReference type="SAM" id="MobiDB-lite"/>
    </source>
</evidence>
<dbReference type="EMBL" id="DS113484">
    <property type="protein sequence ID" value="EAY04125.1"/>
    <property type="molecule type" value="Genomic_DNA"/>
</dbReference>
<keyword evidence="4" id="KW-1185">Reference proteome</keyword>
<name>A2ET72_TRIV3</name>
<protein>
    <submittedName>
        <fullName evidence="3">Uncharacterized protein</fullName>
    </submittedName>
</protein>
<dbReference type="VEuPathDB" id="TrichDB:TVAGG3_0189440"/>
<feature type="coiled-coil region" evidence="1">
    <location>
        <begin position="457"/>
        <end position="523"/>
    </location>
</feature>
<gene>
    <name evidence="3" type="ORF">TVAG_125650</name>
</gene>
<feature type="region of interest" description="Disordered" evidence="2">
    <location>
        <begin position="1"/>
        <end position="21"/>
    </location>
</feature>
<organism evidence="3 4">
    <name type="scientific">Trichomonas vaginalis (strain ATCC PRA-98 / G3)</name>
    <dbReference type="NCBI Taxonomy" id="412133"/>
    <lineage>
        <taxon>Eukaryota</taxon>
        <taxon>Metamonada</taxon>
        <taxon>Parabasalia</taxon>
        <taxon>Trichomonadida</taxon>
        <taxon>Trichomonadidae</taxon>
        <taxon>Trichomonas</taxon>
    </lineage>
</organism>
<dbReference type="AlphaFoldDB" id="A2ET72"/>
<dbReference type="InParanoid" id="A2ET72"/>
<sequence>MFIPERKRQALARGQQQMQTRQGQMYPYNPQNINFNNKVQNQGDLQNYSQFAVEYQQRGTESFNRAYPSAYSQASSTLNRNPLPNFQNFGLSPININLAGYQPDPMPSLPRQLPNSNDRDISSLNSRFSIVQNLFNEQQTNIKLQSEAADRISSKILPFTESEISKLDNLLENSITSKIPSSLQPIQERTTRNRENLSKIQTNLSTMLSNIEDTLTEKKEDLNKFKSINQTLADSSKTELRIIKDETKQLSHVISILMQEISTHEQNGAEYIEKISKNNDDFENLDHTVTNSFVSTQKSLTHSIQDYYDQISAQVRKVADSRVHSIHILHNDAETINKRSSESLRLLKQIVSAMSVSFSEELSHVFSTLSSSISDTQSSDQKMLDNLDSRLDIVIDDSGRTAAVMTSEIIATVSNVRGNFSQTRNAIETILQKEADSVKKFQELVIAKGETFKQKSKSSLQNSMAKHEVNVDNAQRTAESQISALSKTVDKELNICLEQASNIKRLEDEISAIEESIETARSQVIGALSNLSKSVESCYSSITEVKTNIGVRVAEIEHELDVLEDSGWKEELCPKEILYQNEQRISKQFDDRISLFEENIVNVLKNIAEIGGSEPKKMMDKILPASKELKELAENSFVKLNASQTIKFPLEIPSEPPKLEFADDSKNKQGEITIDREQEIIDENSYQAL</sequence>
<accession>A2ET72</accession>
<dbReference type="SMR" id="A2ET72"/>
<evidence type="ECO:0000313" key="4">
    <source>
        <dbReference type="Proteomes" id="UP000001542"/>
    </source>
</evidence>
<dbReference type="KEGG" id="tva:4761974"/>
<dbReference type="RefSeq" id="XP_001316348.1">
    <property type="nucleotide sequence ID" value="XM_001316313.1"/>
</dbReference>
<keyword evidence="1" id="KW-0175">Coiled coil</keyword>
<evidence type="ECO:0000313" key="3">
    <source>
        <dbReference type="EMBL" id="EAY04125.1"/>
    </source>
</evidence>
<proteinExistence type="predicted"/>
<dbReference type="VEuPathDB" id="TrichDB:TVAG_125650"/>
<feature type="compositionally biased region" description="Basic and acidic residues" evidence="2">
    <location>
        <begin position="657"/>
        <end position="679"/>
    </location>
</feature>
<reference evidence="3" key="2">
    <citation type="journal article" date="2007" name="Science">
        <title>Draft genome sequence of the sexually transmitted pathogen Trichomonas vaginalis.</title>
        <authorList>
            <person name="Carlton J.M."/>
            <person name="Hirt R.P."/>
            <person name="Silva J.C."/>
            <person name="Delcher A.L."/>
            <person name="Schatz M."/>
            <person name="Zhao Q."/>
            <person name="Wortman J.R."/>
            <person name="Bidwell S.L."/>
            <person name="Alsmark U.C.M."/>
            <person name="Besteiro S."/>
            <person name="Sicheritz-Ponten T."/>
            <person name="Noel C.J."/>
            <person name="Dacks J.B."/>
            <person name="Foster P.G."/>
            <person name="Simillion C."/>
            <person name="Van de Peer Y."/>
            <person name="Miranda-Saavedra D."/>
            <person name="Barton G.J."/>
            <person name="Westrop G.D."/>
            <person name="Mueller S."/>
            <person name="Dessi D."/>
            <person name="Fiori P.L."/>
            <person name="Ren Q."/>
            <person name="Paulsen I."/>
            <person name="Zhang H."/>
            <person name="Bastida-Corcuera F.D."/>
            <person name="Simoes-Barbosa A."/>
            <person name="Brown M.T."/>
            <person name="Hayes R.D."/>
            <person name="Mukherjee M."/>
            <person name="Okumura C.Y."/>
            <person name="Schneider R."/>
            <person name="Smith A.J."/>
            <person name="Vanacova S."/>
            <person name="Villalvazo M."/>
            <person name="Haas B.J."/>
            <person name="Pertea M."/>
            <person name="Feldblyum T.V."/>
            <person name="Utterback T.R."/>
            <person name="Shu C.L."/>
            <person name="Osoegawa K."/>
            <person name="de Jong P.J."/>
            <person name="Hrdy I."/>
            <person name="Horvathova L."/>
            <person name="Zubacova Z."/>
            <person name="Dolezal P."/>
            <person name="Malik S.B."/>
            <person name="Logsdon J.M. Jr."/>
            <person name="Henze K."/>
            <person name="Gupta A."/>
            <person name="Wang C.C."/>
            <person name="Dunne R.L."/>
            <person name="Upcroft J.A."/>
            <person name="Upcroft P."/>
            <person name="White O."/>
            <person name="Salzberg S.L."/>
            <person name="Tang P."/>
            <person name="Chiu C.-H."/>
            <person name="Lee Y.-S."/>
            <person name="Embley T.M."/>
            <person name="Coombs G.H."/>
            <person name="Mottram J.C."/>
            <person name="Tachezy J."/>
            <person name="Fraser-Liggett C.M."/>
            <person name="Johnson P.J."/>
        </authorList>
    </citation>
    <scope>NUCLEOTIDE SEQUENCE [LARGE SCALE GENOMIC DNA]</scope>
    <source>
        <strain evidence="3">G3</strain>
    </source>
</reference>
<reference evidence="3" key="1">
    <citation type="submission" date="2006-10" db="EMBL/GenBank/DDBJ databases">
        <authorList>
            <person name="Amadeo P."/>
            <person name="Zhao Q."/>
            <person name="Wortman J."/>
            <person name="Fraser-Liggett C."/>
            <person name="Carlton J."/>
        </authorList>
    </citation>
    <scope>NUCLEOTIDE SEQUENCE</scope>
    <source>
        <strain evidence="3">G3</strain>
    </source>
</reference>
<dbReference type="Proteomes" id="UP000001542">
    <property type="component" value="Unassembled WGS sequence"/>
</dbReference>
<feature type="region of interest" description="Disordered" evidence="2">
    <location>
        <begin position="657"/>
        <end position="689"/>
    </location>
</feature>
<evidence type="ECO:0000256" key="1">
    <source>
        <dbReference type="SAM" id="Coils"/>
    </source>
</evidence>